<dbReference type="InterPro" id="IPR039437">
    <property type="entry name" value="FrzH/put_lumazine-bd"/>
</dbReference>
<evidence type="ECO:0000256" key="1">
    <source>
        <dbReference type="SAM" id="SignalP"/>
    </source>
</evidence>
<keyword evidence="1" id="KW-0732">Signal</keyword>
<accession>A0ABU3GSM4</accession>
<protein>
    <recommendedName>
        <fullName evidence="4">Nuclear transport factor 2 family protein</fullName>
    </recommendedName>
</protein>
<dbReference type="InterPro" id="IPR032710">
    <property type="entry name" value="NTF2-like_dom_sf"/>
</dbReference>
<name>A0ABU3GSM4_9SPHI</name>
<reference evidence="3" key="1">
    <citation type="submission" date="2023-07" db="EMBL/GenBank/DDBJ databases">
        <title>Functional and genomic diversity of the sorghum phyllosphere microbiome.</title>
        <authorList>
            <person name="Shade A."/>
        </authorList>
    </citation>
    <scope>NUCLEOTIDE SEQUENCE [LARGE SCALE GENOMIC DNA]</scope>
    <source>
        <strain evidence="3">SORGH_AS_0422</strain>
    </source>
</reference>
<organism evidence="2 3">
    <name type="scientific">Mucilaginibacter terrae</name>
    <dbReference type="NCBI Taxonomy" id="1955052"/>
    <lineage>
        <taxon>Bacteria</taxon>
        <taxon>Pseudomonadati</taxon>
        <taxon>Bacteroidota</taxon>
        <taxon>Sphingobacteriia</taxon>
        <taxon>Sphingobacteriales</taxon>
        <taxon>Sphingobacteriaceae</taxon>
        <taxon>Mucilaginibacter</taxon>
    </lineage>
</organism>
<keyword evidence="3" id="KW-1185">Reference proteome</keyword>
<dbReference type="Pfam" id="PF12893">
    <property type="entry name" value="Lumazine_bd_2"/>
    <property type="match status" value="1"/>
</dbReference>
<dbReference type="Proteomes" id="UP001258315">
    <property type="component" value="Unassembled WGS sequence"/>
</dbReference>
<dbReference type="Gene3D" id="3.10.450.50">
    <property type="match status" value="1"/>
</dbReference>
<comment type="caution">
    <text evidence="2">The sequence shown here is derived from an EMBL/GenBank/DDBJ whole genome shotgun (WGS) entry which is preliminary data.</text>
</comment>
<feature type="signal peptide" evidence="1">
    <location>
        <begin position="1"/>
        <end position="22"/>
    </location>
</feature>
<sequence length="141" mass="15510">MKTLKSIVLGVALLVSANIVKADEPAVAKLTKSFAIDAYVNSTTLGQNADLNNVVDNNAKFNILRGKQVVSFTKGDMIKFSKENKNVRQDCKTSVTEVESNDDMSIVKVDMNYGTFTRTNYVTIANTGDGWKITNVYSVFK</sequence>
<dbReference type="RefSeq" id="WP_311949472.1">
    <property type="nucleotide sequence ID" value="NZ_JAVLVU010000001.1"/>
</dbReference>
<evidence type="ECO:0000313" key="2">
    <source>
        <dbReference type="EMBL" id="MDT3402784.1"/>
    </source>
</evidence>
<dbReference type="EMBL" id="JAVLVU010000001">
    <property type="protein sequence ID" value="MDT3402784.1"/>
    <property type="molecule type" value="Genomic_DNA"/>
</dbReference>
<feature type="chain" id="PRO_5046393060" description="Nuclear transport factor 2 family protein" evidence="1">
    <location>
        <begin position="23"/>
        <end position="141"/>
    </location>
</feature>
<evidence type="ECO:0008006" key="4">
    <source>
        <dbReference type="Google" id="ProtNLM"/>
    </source>
</evidence>
<dbReference type="SUPFAM" id="SSF54427">
    <property type="entry name" value="NTF2-like"/>
    <property type="match status" value="1"/>
</dbReference>
<gene>
    <name evidence="2" type="ORF">QE417_001856</name>
</gene>
<evidence type="ECO:0000313" key="3">
    <source>
        <dbReference type="Proteomes" id="UP001258315"/>
    </source>
</evidence>
<proteinExistence type="predicted"/>